<name>A0A8J4WH59_9TREM</name>
<organism evidence="1 2">
    <name type="scientific">Paragonimus heterotremus</name>
    <dbReference type="NCBI Taxonomy" id="100268"/>
    <lineage>
        <taxon>Eukaryota</taxon>
        <taxon>Metazoa</taxon>
        <taxon>Spiralia</taxon>
        <taxon>Lophotrochozoa</taxon>
        <taxon>Platyhelminthes</taxon>
        <taxon>Trematoda</taxon>
        <taxon>Digenea</taxon>
        <taxon>Plagiorchiida</taxon>
        <taxon>Troglotremata</taxon>
        <taxon>Troglotrematidae</taxon>
        <taxon>Paragonimus</taxon>
    </lineage>
</organism>
<gene>
    <name evidence="1" type="ORF">PHET_07632</name>
</gene>
<dbReference type="EMBL" id="LUCH01004072">
    <property type="protein sequence ID" value="KAF5399414.1"/>
    <property type="molecule type" value="Genomic_DNA"/>
</dbReference>
<evidence type="ECO:0000313" key="2">
    <source>
        <dbReference type="Proteomes" id="UP000748531"/>
    </source>
</evidence>
<dbReference type="AlphaFoldDB" id="A0A8J4WH59"/>
<dbReference type="Proteomes" id="UP000748531">
    <property type="component" value="Unassembled WGS sequence"/>
</dbReference>
<evidence type="ECO:0000313" key="1">
    <source>
        <dbReference type="EMBL" id="KAF5399414.1"/>
    </source>
</evidence>
<protein>
    <submittedName>
        <fullName evidence="1">Uncharacterized protein</fullName>
    </submittedName>
</protein>
<sequence length="91" mass="10608">MCQFHVHSAFKLCCKIFVQPVPGVEAAKEFHAAGVYSSKTFSELDGVETFSICLPTRDGLSKILCFAHSRLPFEYYKRDLFLFDRFNWMFR</sequence>
<proteinExistence type="predicted"/>
<comment type="caution">
    <text evidence="1">The sequence shown here is derived from an EMBL/GenBank/DDBJ whole genome shotgun (WGS) entry which is preliminary data.</text>
</comment>
<keyword evidence="2" id="KW-1185">Reference proteome</keyword>
<reference evidence="1" key="1">
    <citation type="submission" date="2019-05" db="EMBL/GenBank/DDBJ databases">
        <title>Annotation for the trematode Paragonimus heterotremus.</title>
        <authorList>
            <person name="Choi Y.-J."/>
        </authorList>
    </citation>
    <scope>NUCLEOTIDE SEQUENCE</scope>
    <source>
        <strain evidence="1">LC</strain>
    </source>
</reference>
<accession>A0A8J4WH59</accession>